<evidence type="ECO:0000256" key="2">
    <source>
        <dbReference type="SAM" id="SignalP"/>
    </source>
</evidence>
<protein>
    <recommendedName>
        <fullName evidence="5">Penicillin-binding protein activator</fullName>
    </recommendedName>
</protein>
<evidence type="ECO:0008006" key="5">
    <source>
        <dbReference type="Google" id="ProtNLM"/>
    </source>
</evidence>
<evidence type="ECO:0000256" key="1">
    <source>
        <dbReference type="ARBA" id="ARBA00023136"/>
    </source>
</evidence>
<dbReference type="InterPro" id="IPR007443">
    <property type="entry name" value="LpoA"/>
</dbReference>
<dbReference type="PANTHER" id="PTHR38038:SF1">
    <property type="entry name" value="PENICILLIN-BINDING PROTEIN ACTIVATOR LPOA"/>
    <property type="match status" value="1"/>
</dbReference>
<keyword evidence="2" id="KW-0732">Signal</keyword>
<dbReference type="PROSITE" id="PS51257">
    <property type="entry name" value="PROKAR_LIPOPROTEIN"/>
    <property type="match status" value="1"/>
</dbReference>
<dbReference type="Gene3D" id="1.25.40.650">
    <property type="match status" value="1"/>
</dbReference>
<dbReference type="GO" id="GO:0031241">
    <property type="term" value="C:periplasmic side of cell outer membrane"/>
    <property type="evidence" value="ECO:0007669"/>
    <property type="project" value="TreeGrafter"/>
</dbReference>
<comment type="caution">
    <text evidence="3">The sequence shown here is derived from an EMBL/GenBank/DDBJ whole genome shotgun (WGS) entry which is preliminary data.</text>
</comment>
<dbReference type="Gene3D" id="3.40.50.2300">
    <property type="match status" value="2"/>
</dbReference>
<dbReference type="SUPFAM" id="SSF53822">
    <property type="entry name" value="Periplasmic binding protein-like I"/>
    <property type="match status" value="1"/>
</dbReference>
<sequence>MVLRIVTSSKLKPLLFLAAGALLASCAQRPAPDTSTSVSLPDKPLSKVDDSQQTARQLYQLAGNYQQEARHYQLLKAARQALQEQDYLLALAISENLKNSRYPMIVQQNTLVLLKAYLATQQQHSISALLEQTKVPTLPQADQAEFVWLAGGYQLAQQRYLQASRYLLQLDALDTGAQRYPQYPDLLWQSLSALTDSQLQSLRTGASQATLGWLELAQLSRRYIGKPDALQQAFADWQRRYVQLSSRLTLPAALSQLLNLTPYQPQRIAVLLPLSGQFRQHAQAIQYGILAAASAQQAAGLVFIDSQQPNEVLAEQVRLSGADFVIGPLLKPQVDRISQDDNWRWPTLFLNSKEPAVPAKAEQFYFALSMEDEAAQMAQLFAQKNYQRPVVISTNTNIALRMQQRFAAHWQALGHSAPELHQFGNKAELEQLISQLLETDKSRERIKQLNNLIPDKLEADPHSRLDIDAIYLLADPVQTRLFKPFVDVSVSQTAPRLPLYASSRSHSTSLDSTDLRDLNGLTFTEMPWMLAEQNSRALREQYQQLFAEQDETLQRLFAMGVDAYNLVGSLRQQQQLPATVFYGLTGRLQLDASGSLVRQLSWAAYRNNRLIPLQEP</sequence>
<keyword evidence="1" id="KW-0472">Membrane</keyword>
<name>I1DUH2_9GAMM</name>
<dbReference type="Proteomes" id="UP000004374">
    <property type="component" value="Unassembled WGS sequence"/>
</dbReference>
<dbReference type="STRING" id="562729.RNAN_0669"/>
<dbReference type="OrthoDB" id="6708821at2"/>
<dbReference type="EMBL" id="BAFK01000003">
    <property type="protein sequence ID" value="GAB57700.1"/>
    <property type="molecule type" value="Genomic_DNA"/>
</dbReference>
<dbReference type="PANTHER" id="PTHR38038">
    <property type="entry name" value="PENICILLIN-BINDING PROTEIN ACTIVATOR LPOA"/>
    <property type="match status" value="1"/>
</dbReference>
<gene>
    <name evidence="3" type="ORF">RNAN_0669</name>
</gene>
<dbReference type="GO" id="GO:0009252">
    <property type="term" value="P:peptidoglycan biosynthetic process"/>
    <property type="evidence" value="ECO:0007669"/>
    <property type="project" value="TreeGrafter"/>
</dbReference>
<dbReference type="CDD" id="cd06339">
    <property type="entry name" value="PBP1_YraM_LppC_lipoprotein-like"/>
    <property type="match status" value="1"/>
</dbReference>
<organism evidence="3 4">
    <name type="scientific">Rheinheimera nanhaiensis E407-8</name>
    <dbReference type="NCBI Taxonomy" id="562729"/>
    <lineage>
        <taxon>Bacteria</taxon>
        <taxon>Pseudomonadati</taxon>
        <taxon>Pseudomonadota</taxon>
        <taxon>Gammaproteobacteria</taxon>
        <taxon>Chromatiales</taxon>
        <taxon>Chromatiaceae</taxon>
        <taxon>Rheinheimera</taxon>
    </lineage>
</organism>
<evidence type="ECO:0000313" key="4">
    <source>
        <dbReference type="Proteomes" id="UP000004374"/>
    </source>
</evidence>
<feature type="chain" id="PRO_5003638594" description="Penicillin-binding protein activator" evidence="2">
    <location>
        <begin position="25"/>
        <end position="616"/>
    </location>
</feature>
<proteinExistence type="predicted"/>
<dbReference type="GO" id="GO:0030234">
    <property type="term" value="F:enzyme regulator activity"/>
    <property type="evidence" value="ECO:0007669"/>
    <property type="project" value="TreeGrafter"/>
</dbReference>
<evidence type="ECO:0000313" key="3">
    <source>
        <dbReference type="EMBL" id="GAB57700.1"/>
    </source>
</evidence>
<accession>I1DUH2</accession>
<reference evidence="3 4" key="1">
    <citation type="journal article" date="2012" name="J. Bacteriol.">
        <title>Genome Sequence of the Protease-Producing Bacterium Rheinheimera nanhaiensis E407-8T, Isolated from Deep-Sea Sediment of the South China Sea.</title>
        <authorList>
            <person name="Zhang X.-Y."/>
            <person name="Zhang Y.-J."/>
            <person name="Qin Q.-L."/>
            <person name="Xie B.-B."/>
            <person name="Chen X.-L."/>
            <person name="Zhou B.-C."/>
            <person name="Zhang Y.-Z."/>
        </authorList>
    </citation>
    <scope>NUCLEOTIDE SEQUENCE [LARGE SCALE GENOMIC DNA]</scope>
    <source>
        <strain evidence="3 4">E407-8</strain>
    </source>
</reference>
<dbReference type="Pfam" id="PF04348">
    <property type="entry name" value="LppC"/>
    <property type="match status" value="1"/>
</dbReference>
<feature type="signal peptide" evidence="2">
    <location>
        <begin position="1"/>
        <end position="24"/>
    </location>
</feature>
<dbReference type="AlphaFoldDB" id="I1DUH2"/>
<dbReference type="InterPro" id="IPR028082">
    <property type="entry name" value="Peripla_BP_I"/>
</dbReference>
<keyword evidence="4" id="KW-1185">Reference proteome</keyword>